<dbReference type="InterPro" id="IPR013088">
    <property type="entry name" value="Znf_NHR/GATA"/>
</dbReference>
<evidence type="ECO:0000256" key="5">
    <source>
        <dbReference type="ARBA" id="ARBA00023125"/>
    </source>
</evidence>
<dbReference type="FunFam" id="3.30.50.10:FF:000044">
    <property type="entry name" value="retinoic acid receptor beta isoform X4"/>
    <property type="match status" value="1"/>
</dbReference>
<dbReference type="PRINTS" id="PR00047">
    <property type="entry name" value="STROIDFINGER"/>
</dbReference>
<keyword evidence="5 9" id="KW-0238">DNA-binding</keyword>
<dbReference type="InterPro" id="IPR001628">
    <property type="entry name" value="Znf_hrmn_rcpt"/>
</dbReference>
<evidence type="ECO:0000256" key="7">
    <source>
        <dbReference type="ARBA" id="ARBA00023170"/>
    </source>
</evidence>
<keyword evidence="8 9" id="KW-0539">Nucleus</keyword>
<gene>
    <name evidence="13" type="primary">NR1H3</name>
    <name evidence="13" type="ORF">BLAG_LOCUS15741</name>
</gene>
<evidence type="ECO:0000256" key="4">
    <source>
        <dbReference type="ARBA" id="ARBA00023015"/>
    </source>
</evidence>
<dbReference type="Gene3D" id="3.30.50.10">
    <property type="entry name" value="Erythroid Transcription Factor GATA-1, subunit A"/>
    <property type="match status" value="1"/>
</dbReference>
<sequence>MTNQVTIADIFDEELSKDGEGVNFPAPPELAAGDCLVCGDKASGFHYGVFSCEGCKGFFRRSVTRGHVKACRWGNQCSMDLYTRRRCPECRLRSCKAAGMRPDCLLTQAQCRSKLLWRKHIAPKPVKSECSASSSAMHMPSPDQSGVPDQVSSKDNLSPSDSESSHTRSSSMSSDAAHKQVSSLENKLFTENNSKRPIVMEATSPDLVQHGPTVARSQSTTSDDILSFINILDTDIEVVQNTASLDKITDIEPILLTKEEVVTATPEKCKKAEDTEVAAETLLSLHTGVGSSKGEQSGPTTEDLSQVAPIENLFVRPDIIQELDKEHQHLIKAILVYWKENIEPERKHAIAMWEDTEACKTLQEKQLRYVEHGNKFVERYISFCRTLQGFNSLHVEDQINVVKASSTWGSIFENFIMRGPVFCKETGLDVNIAQRLTAMMYTQEFTERVLKWCEGMWKLKVDPITVHLLCCSVILSPDRANVKGGEILEKAQEKYIGCLQAYCKVAYPDQPLMFARLMGKLTEVRDIGASCEKHLRPECASMIQAQPLVSEIWQKD</sequence>
<feature type="region of interest" description="Disordered" evidence="10">
    <location>
        <begin position="128"/>
        <end position="219"/>
    </location>
</feature>
<evidence type="ECO:0000256" key="2">
    <source>
        <dbReference type="ARBA" id="ARBA00022771"/>
    </source>
</evidence>
<keyword evidence="14" id="KW-1185">Reference proteome</keyword>
<dbReference type="GO" id="GO:0004879">
    <property type="term" value="F:nuclear receptor activity"/>
    <property type="evidence" value="ECO:0007669"/>
    <property type="project" value="TreeGrafter"/>
</dbReference>
<dbReference type="InterPro" id="IPR050234">
    <property type="entry name" value="Nuclear_hormone_rcpt_NR1"/>
</dbReference>
<feature type="compositionally biased region" description="Polar residues" evidence="10">
    <location>
        <begin position="180"/>
        <end position="192"/>
    </location>
</feature>
<evidence type="ECO:0000259" key="12">
    <source>
        <dbReference type="PROSITE" id="PS51843"/>
    </source>
</evidence>
<dbReference type="EMBL" id="OV696688">
    <property type="protein sequence ID" value="CAH1258037.1"/>
    <property type="molecule type" value="Genomic_DNA"/>
</dbReference>
<dbReference type="GO" id="GO:0090575">
    <property type="term" value="C:RNA polymerase II transcription regulator complex"/>
    <property type="evidence" value="ECO:0007669"/>
    <property type="project" value="TreeGrafter"/>
</dbReference>
<keyword evidence="4 9" id="KW-0805">Transcription regulation</keyword>
<dbReference type="Proteomes" id="UP000838412">
    <property type="component" value="Chromosome 3"/>
</dbReference>
<dbReference type="PANTHER" id="PTHR24082">
    <property type="entry name" value="NUCLEAR HORMONE RECEPTOR"/>
    <property type="match status" value="1"/>
</dbReference>
<dbReference type="Pfam" id="PF00105">
    <property type="entry name" value="zf-C4"/>
    <property type="match status" value="1"/>
</dbReference>
<dbReference type="InterPro" id="IPR000536">
    <property type="entry name" value="Nucl_hrmn_rcpt_lig-bd"/>
</dbReference>
<dbReference type="AlphaFoldDB" id="A0A8J9ZQ43"/>
<evidence type="ECO:0000256" key="1">
    <source>
        <dbReference type="ARBA" id="ARBA00022723"/>
    </source>
</evidence>
<dbReference type="GO" id="GO:0045944">
    <property type="term" value="P:positive regulation of transcription by RNA polymerase II"/>
    <property type="evidence" value="ECO:0007669"/>
    <property type="project" value="TreeGrafter"/>
</dbReference>
<feature type="domain" description="NR LBD" evidence="12">
    <location>
        <begin position="343"/>
        <end position="556"/>
    </location>
</feature>
<keyword evidence="3 9" id="KW-0862">Zinc</keyword>
<dbReference type="OrthoDB" id="10040585at2759"/>
<protein>
    <submittedName>
        <fullName evidence="13">NR1H3 protein</fullName>
    </submittedName>
</protein>
<evidence type="ECO:0000259" key="11">
    <source>
        <dbReference type="PROSITE" id="PS51030"/>
    </source>
</evidence>
<feature type="compositionally biased region" description="Low complexity" evidence="10">
    <location>
        <begin position="158"/>
        <end position="174"/>
    </location>
</feature>
<keyword evidence="2 9" id="KW-0863">Zinc-finger</keyword>
<dbReference type="GO" id="GO:0000122">
    <property type="term" value="P:negative regulation of transcription by RNA polymerase II"/>
    <property type="evidence" value="ECO:0007669"/>
    <property type="project" value="TreeGrafter"/>
</dbReference>
<dbReference type="GO" id="GO:0000978">
    <property type="term" value="F:RNA polymerase II cis-regulatory region sequence-specific DNA binding"/>
    <property type="evidence" value="ECO:0007669"/>
    <property type="project" value="TreeGrafter"/>
</dbReference>
<dbReference type="CDD" id="cd06959">
    <property type="entry name" value="NR_DBD_EcR_like"/>
    <property type="match status" value="1"/>
</dbReference>
<dbReference type="GO" id="GO:0030154">
    <property type="term" value="P:cell differentiation"/>
    <property type="evidence" value="ECO:0007669"/>
    <property type="project" value="TreeGrafter"/>
</dbReference>
<evidence type="ECO:0000256" key="6">
    <source>
        <dbReference type="ARBA" id="ARBA00023163"/>
    </source>
</evidence>
<comment type="similarity">
    <text evidence="9">Belongs to the nuclear hormone receptor family.</text>
</comment>
<dbReference type="Gene3D" id="1.10.565.10">
    <property type="entry name" value="Retinoid X Receptor"/>
    <property type="match status" value="1"/>
</dbReference>
<dbReference type="InterPro" id="IPR035500">
    <property type="entry name" value="NHR-like_dom_sf"/>
</dbReference>
<dbReference type="PROSITE" id="PS00031">
    <property type="entry name" value="NUCLEAR_REC_DBD_1"/>
    <property type="match status" value="1"/>
</dbReference>
<evidence type="ECO:0000256" key="10">
    <source>
        <dbReference type="SAM" id="MobiDB-lite"/>
    </source>
</evidence>
<dbReference type="FunFam" id="1.10.565.10:FF:000136">
    <property type="entry name" value="Uncharacterized protein"/>
    <property type="match status" value="1"/>
</dbReference>
<keyword evidence="6 9" id="KW-0804">Transcription</keyword>
<proteinExistence type="inferred from homology"/>
<dbReference type="SMART" id="SM00399">
    <property type="entry name" value="ZnF_C4"/>
    <property type="match status" value="1"/>
</dbReference>
<feature type="compositionally biased region" description="Low complexity" evidence="10">
    <location>
        <begin position="131"/>
        <end position="142"/>
    </location>
</feature>
<dbReference type="SUPFAM" id="SSF57716">
    <property type="entry name" value="Glucocorticoid receptor-like (DNA-binding domain)"/>
    <property type="match status" value="1"/>
</dbReference>
<organism evidence="13 14">
    <name type="scientific">Branchiostoma lanceolatum</name>
    <name type="common">Common lancelet</name>
    <name type="synonym">Amphioxus lanceolatum</name>
    <dbReference type="NCBI Taxonomy" id="7740"/>
    <lineage>
        <taxon>Eukaryota</taxon>
        <taxon>Metazoa</taxon>
        <taxon>Chordata</taxon>
        <taxon>Cephalochordata</taxon>
        <taxon>Leptocardii</taxon>
        <taxon>Amphioxiformes</taxon>
        <taxon>Branchiostomatidae</taxon>
        <taxon>Branchiostoma</taxon>
    </lineage>
</organism>
<feature type="domain" description="Nuclear receptor" evidence="11">
    <location>
        <begin position="32"/>
        <end position="107"/>
    </location>
</feature>
<reference evidence="13" key="1">
    <citation type="submission" date="2022-01" db="EMBL/GenBank/DDBJ databases">
        <authorList>
            <person name="Braso-Vives M."/>
        </authorList>
    </citation>
    <scope>NUCLEOTIDE SEQUENCE</scope>
</reference>
<dbReference type="PROSITE" id="PS51843">
    <property type="entry name" value="NR_LBD"/>
    <property type="match status" value="1"/>
</dbReference>
<evidence type="ECO:0000256" key="9">
    <source>
        <dbReference type="RuleBase" id="RU004334"/>
    </source>
</evidence>
<dbReference type="PROSITE" id="PS51030">
    <property type="entry name" value="NUCLEAR_REC_DBD_2"/>
    <property type="match status" value="1"/>
</dbReference>
<name>A0A8J9ZQ43_BRALA</name>
<accession>A0A8J9ZQ43</accession>
<evidence type="ECO:0000256" key="8">
    <source>
        <dbReference type="ARBA" id="ARBA00023242"/>
    </source>
</evidence>
<dbReference type="PANTHER" id="PTHR24082:SF507">
    <property type="entry name" value="BILE ACID RECEPTOR-RELATED"/>
    <property type="match status" value="1"/>
</dbReference>
<comment type="subcellular location">
    <subcellularLocation>
        <location evidence="9">Nucleus</location>
    </subcellularLocation>
</comment>
<keyword evidence="7 9" id="KW-0675">Receptor</keyword>
<evidence type="ECO:0000256" key="3">
    <source>
        <dbReference type="ARBA" id="ARBA00022833"/>
    </source>
</evidence>
<dbReference type="SMART" id="SM00430">
    <property type="entry name" value="HOLI"/>
    <property type="match status" value="1"/>
</dbReference>
<dbReference type="Pfam" id="PF00104">
    <property type="entry name" value="Hormone_recep"/>
    <property type="match status" value="1"/>
</dbReference>
<dbReference type="GO" id="GO:0008270">
    <property type="term" value="F:zinc ion binding"/>
    <property type="evidence" value="ECO:0007669"/>
    <property type="project" value="UniProtKB-KW"/>
</dbReference>
<keyword evidence="1 9" id="KW-0479">Metal-binding</keyword>
<dbReference type="CDD" id="cd06929">
    <property type="entry name" value="NR_LBD_F1"/>
    <property type="match status" value="1"/>
</dbReference>
<evidence type="ECO:0000313" key="13">
    <source>
        <dbReference type="EMBL" id="CAH1258037.1"/>
    </source>
</evidence>
<evidence type="ECO:0000313" key="14">
    <source>
        <dbReference type="Proteomes" id="UP000838412"/>
    </source>
</evidence>
<dbReference type="SUPFAM" id="SSF48508">
    <property type="entry name" value="Nuclear receptor ligand-binding domain"/>
    <property type="match status" value="1"/>
</dbReference>